<reference evidence="1" key="1">
    <citation type="submission" date="2019-05" db="EMBL/GenBank/DDBJ databases">
        <authorList>
            <consortium name="Pathogen Informatics"/>
        </authorList>
    </citation>
    <scope>NUCLEOTIDE SEQUENCE [LARGE SCALE GENOMIC DNA]</scope>
    <source>
        <strain evidence="1">NCTC12965</strain>
    </source>
</reference>
<gene>
    <name evidence="1" type="ORF">NCTC12965_08265</name>
</gene>
<evidence type="ECO:0000313" key="1">
    <source>
        <dbReference type="EMBL" id="VTR59807.1"/>
    </source>
</evidence>
<proteinExistence type="predicted"/>
<dbReference type="EMBL" id="CABEEZ010000163">
    <property type="protein sequence ID" value="VTR59807.1"/>
    <property type="molecule type" value="Genomic_DNA"/>
</dbReference>
<protein>
    <submittedName>
        <fullName evidence="1">Uncharacterized protein</fullName>
    </submittedName>
</protein>
<dbReference type="AlphaFoldDB" id="A0A4U9WKE7"/>
<organism evidence="1">
    <name type="scientific">Serratia fonticola</name>
    <dbReference type="NCBI Taxonomy" id="47917"/>
    <lineage>
        <taxon>Bacteria</taxon>
        <taxon>Pseudomonadati</taxon>
        <taxon>Pseudomonadota</taxon>
        <taxon>Gammaproteobacteria</taxon>
        <taxon>Enterobacterales</taxon>
        <taxon>Yersiniaceae</taxon>
        <taxon>Serratia</taxon>
    </lineage>
</organism>
<accession>A0A4U9WKE7</accession>
<name>A0A4U9WKE7_SERFO</name>
<sequence length="65" mass="7612">MLLGMEHHQVIDDKFFFHSQLPFCAHQAPSRGSLNVVNIKISLIAMIYEFSFLIKEIEGFLNWRC</sequence>